<reference evidence="1" key="1">
    <citation type="submission" date="2021-01" db="EMBL/GenBank/DDBJ databases">
        <authorList>
            <person name="Corre E."/>
            <person name="Pelletier E."/>
            <person name="Niang G."/>
            <person name="Scheremetjew M."/>
            <person name="Finn R."/>
            <person name="Kale V."/>
            <person name="Holt S."/>
            <person name="Cochrane G."/>
            <person name="Meng A."/>
            <person name="Brown T."/>
            <person name="Cohen L."/>
        </authorList>
    </citation>
    <scope>NUCLEOTIDE SEQUENCE</scope>
    <source>
        <strain evidence="1">ECT3854</strain>
    </source>
</reference>
<evidence type="ECO:0000313" key="1">
    <source>
        <dbReference type="EMBL" id="CAD8931381.1"/>
    </source>
</evidence>
<dbReference type="EMBL" id="HBFW01003680">
    <property type="protein sequence ID" value="CAD8931381.1"/>
    <property type="molecule type" value="Transcribed_RNA"/>
</dbReference>
<accession>A0A7S1GGY2</accession>
<proteinExistence type="predicted"/>
<protein>
    <submittedName>
        <fullName evidence="1">Uncharacterized protein</fullName>
    </submittedName>
</protein>
<gene>
    <name evidence="1" type="ORF">CTEN0397_LOCUS2403</name>
</gene>
<sequence length="104" mass="12123">MLTRAIPLKATLMSPQFHHPFGRPMQLQKRKKRNVALKMVSVNDLSCAVFDERGAVCPTRCQAVYPALQERVHLPSYHDLFRCDEFYCWIHTHSNNNLALVLDW</sequence>
<name>A0A7S1GGY2_CYCTE</name>
<organism evidence="1">
    <name type="scientific">Cyclophora tenuis</name>
    <name type="common">Marine diatom</name>
    <dbReference type="NCBI Taxonomy" id="216820"/>
    <lineage>
        <taxon>Eukaryota</taxon>
        <taxon>Sar</taxon>
        <taxon>Stramenopiles</taxon>
        <taxon>Ochrophyta</taxon>
        <taxon>Bacillariophyta</taxon>
        <taxon>Fragilariophyceae</taxon>
        <taxon>Fragilariophycidae</taxon>
        <taxon>Cyclophorales</taxon>
        <taxon>Cyclophoraceae</taxon>
        <taxon>Cyclophora</taxon>
    </lineage>
</organism>
<dbReference type="AlphaFoldDB" id="A0A7S1GGY2"/>